<dbReference type="Proteomes" id="UP000013981">
    <property type="component" value="Unassembled WGS sequence"/>
</dbReference>
<accession>R8W5S1</accession>
<feature type="domain" description="ORC1/DEAH AAA+ ATPase" evidence="1">
    <location>
        <begin position="101"/>
        <end position="241"/>
    </location>
</feature>
<keyword evidence="3" id="KW-1185">Reference proteome</keyword>
<sequence length="428" mass="47897">MADYAAMLPDMLFGEALRSELTVLPDYNTTIRDAEASVRLMKLSDIYKVFIPGKMAIEIYHKLYMMTSMSFSQKGSMSEVKRLNENHRWATTGEFHGVATGATSATVIGCSGIGKSTCIRKAMNLLGGIIECDKPYRKLIPALIVSTPFDCNYKGLLCQILIAIDETLGTNYYEKSQKSTMNAQQILGMVAQLCQQFVGTLIIDEIQFIVQHKSGQQLYRMILQLINTSCNILLVGTNECLPFFTQNQSAFQMARRSVGLQYGAMEYGNEFSALCSILFSYQYVSIESEITDGIISWLYEHTRGNPSTLVSLFHDAQEIAILEGDEYLGIETLTKAYNQRFQMLHNYITANTTPKKKTSSIAIPKMQLPKNKNPKTAFGENPSEFGNGEEYSELDYVSIDALVAESKISKVDIVVLMKQHFAVVEVEI</sequence>
<comment type="caution">
    <text evidence="2">The sequence shown here is derived from an EMBL/GenBank/DDBJ whole genome shotgun (WGS) entry which is preliminary data.</text>
</comment>
<dbReference type="AlphaFoldDB" id="R8W5S1"/>
<dbReference type="EMBL" id="AQOB01000002">
    <property type="protein sequence ID" value="EOQ39896.1"/>
    <property type="molecule type" value="Genomic_DNA"/>
</dbReference>
<name>R8W5S1_9FIRM</name>
<dbReference type="OrthoDB" id="5593847at2"/>
<dbReference type="Pfam" id="PF13401">
    <property type="entry name" value="AAA_22"/>
    <property type="match status" value="1"/>
</dbReference>
<dbReference type="InterPro" id="IPR049945">
    <property type="entry name" value="AAA_22"/>
</dbReference>
<dbReference type="PATRIC" id="fig|1203606.4.peg.559"/>
<evidence type="ECO:0000313" key="2">
    <source>
        <dbReference type="EMBL" id="EOQ39896.1"/>
    </source>
</evidence>
<evidence type="ECO:0000259" key="1">
    <source>
        <dbReference type="Pfam" id="PF13401"/>
    </source>
</evidence>
<organism evidence="2 3">
    <name type="scientific">Butyricicoccus pullicaecorum 1.2</name>
    <dbReference type="NCBI Taxonomy" id="1203606"/>
    <lineage>
        <taxon>Bacteria</taxon>
        <taxon>Bacillati</taxon>
        <taxon>Bacillota</taxon>
        <taxon>Clostridia</taxon>
        <taxon>Eubacteriales</taxon>
        <taxon>Butyricicoccaceae</taxon>
        <taxon>Butyricicoccus</taxon>
    </lineage>
</organism>
<dbReference type="InterPro" id="IPR027417">
    <property type="entry name" value="P-loop_NTPase"/>
</dbReference>
<proteinExistence type="predicted"/>
<dbReference type="HOGENOM" id="CLU_640450_0_0_9"/>
<dbReference type="eggNOG" id="COG1474">
    <property type="taxonomic scope" value="Bacteria"/>
</dbReference>
<dbReference type="SUPFAM" id="SSF52540">
    <property type="entry name" value="P-loop containing nucleoside triphosphate hydrolases"/>
    <property type="match status" value="1"/>
</dbReference>
<dbReference type="Gene3D" id="3.40.50.300">
    <property type="entry name" value="P-loop containing nucleotide triphosphate hydrolases"/>
    <property type="match status" value="1"/>
</dbReference>
<evidence type="ECO:0000313" key="3">
    <source>
        <dbReference type="Proteomes" id="UP000013981"/>
    </source>
</evidence>
<gene>
    <name evidence="2" type="ORF">HMPREF1526_00593</name>
</gene>
<dbReference type="RefSeq" id="WP_016146799.1">
    <property type="nucleotide sequence ID" value="NZ_KB976103.1"/>
</dbReference>
<dbReference type="GO" id="GO:0016887">
    <property type="term" value="F:ATP hydrolysis activity"/>
    <property type="evidence" value="ECO:0007669"/>
    <property type="project" value="InterPro"/>
</dbReference>
<protein>
    <recommendedName>
        <fullName evidence="1">ORC1/DEAH AAA+ ATPase domain-containing protein</fullName>
    </recommendedName>
</protein>
<reference evidence="2 3" key="1">
    <citation type="submission" date="2013-01" db="EMBL/GenBank/DDBJ databases">
        <title>The Genome Sequence of Butyricicoccus pullicaecorum 1.2.</title>
        <authorList>
            <consortium name="The Broad Institute Genome Sequencing Platform"/>
            <person name="Earl A."/>
            <person name="Ward D."/>
            <person name="Feldgarden M."/>
            <person name="Gevers D."/>
            <person name="Van Immerseel F."/>
            <person name="Eeckhaut V."/>
            <person name="Walker B."/>
            <person name="Young S.K."/>
            <person name="Zeng Q."/>
            <person name="Gargeya S."/>
            <person name="Fitzgerald M."/>
            <person name="Haas B."/>
            <person name="Abouelleil A."/>
            <person name="Alvarado L."/>
            <person name="Arachchi H.M."/>
            <person name="Berlin A.M."/>
            <person name="Chapman S.B."/>
            <person name="Dewar J."/>
            <person name="Goldberg J."/>
            <person name="Griggs A."/>
            <person name="Gujja S."/>
            <person name="Hansen M."/>
            <person name="Howarth C."/>
            <person name="Imamovic A."/>
            <person name="Larimer J."/>
            <person name="McCowan C."/>
            <person name="Murphy C."/>
            <person name="Neiman D."/>
            <person name="Pearson M."/>
            <person name="Priest M."/>
            <person name="Roberts A."/>
            <person name="Saif S."/>
            <person name="Shea T."/>
            <person name="Sisk P."/>
            <person name="Sykes S."/>
            <person name="Wortman J."/>
            <person name="Nusbaum C."/>
            <person name="Birren B."/>
        </authorList>
    </citation>
    <scope>NUCLEOTIDE SEQUENCE [LARGE SCALE GENOMIC DNA]</scope>
    <source>
        <strain evidence="2 3">1.2</strain>
    </source>
</reference>